<keyword evidence="1" id="KW-0812">Transmembrane</keyword>
<name>A0AAW3H3R3_STRGN</name>
<comment type="caution">
    <text evidence="2">The sequence shown here is derived from an EMBL/GenBank/DDBJ whole genome shotgun (WGS) entry which is preliminary data.</text>
</comment>
<feature type="transmembrane region" description="Helical" evidence="1">
    <location>
        <begin position="29"/>
        <end position="51"/>
    </location>
</feature>
<protein>
    <recommendedName>
        <fullName evidence="4">Class IIb bacteriocin, lactobin A/cerein 7B family</fullName>
    </recommendedName>
</protein>
<keyword evidence="1" id="KW-1133">Transmembrane helix</keyword>
<accession>A0AAW3H3R3</accession>
<dbReference type="RefSeq" id="WP_045505151.1">
    <property type="nucleotide sequence ID" value="NZ_JYGL01000002.1"/>
</dbReference>
<dbReference type="NCBIfam" id="TIGR03949">
    <property type="entry name" value="bact_IIb_cerein"/>
    <property type="match status" value="1"/>
</dbReference>
<proteinExistence type="predicted"/>
<keyword evidence="1" id="KW-0472">Membrane</keyword>
<organism evidence="2 3">
    <name type="scientific">Streptococcus gordonii</name>
    <dbReference type="NCBI Taxonomy" id="1302"/>
    <lineage>
        <taxon>Bacteria</taxon>
        <taxon>Bacillati</taxon>
        <taxon>Bacillota</taxon>
        <taxon>Bacilli</taxon>
        <taxon>Lactobacillales</taxon>
        <taxon>Streptococcaceae</taxon>
        <taxon>Streptococcus</taxon>
    </lineage>
</organism>
<evidence type="ECO:0008006" key="4">
    <source>
        <dbReference type="Google" id="ProtNLM"/>
    </source>
</evidence>
<sequence>MENMTTIENHYLALTEDELMNVDGGVIPVAIWAIWGAATAAGFTGGIAVGLNRVNRK</sequence>
<evidence type="ECO:0000313" key="3">
    <source>
        <dbReference type="Proteomes" id="UP000033658"/>
    </source>
</evidence>
<reference evidence="2 3" key="1">
    <citation type="submission" date="2015-02" db="EMBL/GenBank/DDBJ databases">
        <title>Evolution of amylase-binding proteins of oral streptococcal species.</title>
        <authorList>
            <person name="Haase E.M."/>
        </authorList>
    </citation>
    <scope>NUCLEOTIDE SEQUENCE [LARGE SCALE GENOMIC DNA]</scope>
    <source>
        <strain evidence="2 3">G9B</strain>
    </source>
</reference>
<dbReference type="Proteomes" id="UP000033658">
    <property type="component" value="Unassembled WGS sequence"/>
</dbReference>
<gene>
    <name evidence="2" type="ORF">TZ86_01683</name>
</gene>
<dbReference type="AlphaFoldDB" id="A0AAW3H3R3"/>
<evidence type="ECO:0000313" key="2">
    <source>
        <dbReference type="EMBL" id="KJQ56348.1"/>
    </source>
</evidence>
<dbReference type="InterPro" id="IPR023991">
    <property type="entry name" value="Bacteriocin_IIb_lactobn/cerein"/>
</dbReference>
<evidence type="ECO:0000256" key="1">
    <source>
        <dbReference type="SAM" id="Phobius"/>
    </source>
</evidence>
<dbReference type="EMBL" id="JYGL01000002">
    <property type="protein sequence ID" value="KJQ56348.1"/>
    <property type="molecule type" value="Genomic_DNA"/>
</dbReference>